<feature type="compositionally biased region" description="Polar residues" evidence="5">
    <location>
        <begin position="788"/>
        <end position="802"/>
    </location>
</feature>
<keyword evidence="4" id="KW-0539">Nucleus</keyword>
<dbReference type="PANTHER" id="PTHR34105:SF1">
    <property type="entry name" value="PROLINE-, GLUTAMIC ACID- AND LEUCINE-RICH PROTEIN 1"/>
    <property type="match status" value="1"/>
</dbReference>
<feature type="compositionally biased region" description="Low complexity" evidence="5">
    <location>
        <begin position="891"/>
        <end position="909"/>
    </location>
</feature>
<dbReference type="AlphaFoldDB" id="A0AAN6JS47"/>
<gene>
    <name evidence="7" type="ORF">OC846_002440</name>
</gene>
<name>A0AAN6JS47_9BASI</name>
<dbReference type="Proteomes" id="UP001176517">
    <property type="component" value="Unassembled WGS sequence"/>
</dbReference>
<feature type="compositionally biased region" description="Acidic residues" evidence="5">
    <location>
        <begin position="910"/>
        <end position="931"/>
    </location>
</feature>
<evidence type="ECO:0000256" key="2">
    <source>
        <dbReference type="ARBA" id="ARBA00010511"/>
    </source>
</evidence>
<comment type="subcellular location">
    <subcellularLocation>
        <location evidence="1">Nucleus</location>
    </subcellularLocation>
</comment>
<sequence length="931" mass="97750">MVYIGARLSGSGSSNASEARILQQQLTKCLERVDETCIDAIRSPSPAATASLELSVSQLRQSGTIARLNALASSTASESAISSLERLVTRCNSLISTNIARTDGPSSQLKGYLLVFEVASQMDFDLWASHASAWAQHAVSLLSSASATTYPLLLRAAVQILDSHLLGGPAGSRLDYNRQVVLPNVPKLAAALLNIAESFQESDLPTSSELLLDVLSYLNSQLNQFPSIYRPVAARIHDLSIKVVLDKIDAREPAFTSLHATAARLLITLHLTGASDAAAAKRAGSANASRATQAQLWGATVGTFLRTMNDASSALISTFQTHHGSVAVSGDRLPITIPPQDDHDHHQIVFSTFMRLNAALHVMLSCPTPSAVPIPAGAIFAGATRLLSLSPLARMKPGSDASLHSLQTSDLPALQMASMSLIAVAASACQETAQTHAAQLLAVLSTFVQRNTADATLRVAALRTITVLLGNVSLDASAGSALTARVCIDPASRVLPRIVQACLSEVSRLFTASSSSAQDNINQANNSSDGSARKAKRQRVFESSTLLGQGTDTGPFPGKTAESLNATSTAVALFGSLYAHLSCNIRPAHADLSQTGVLLVIALGELLLHGSAAGNPAVLNEAVWDNARVELTVTSLSVLVHVISIASGRILSLASSRCLTVFELGRRSPSPRIRAAALNGIAALDQVVHPRLPVLLPLRLATEEDIGAEAAAWGDEERKLVEVETDNVRGVSEQQALTRVLDVSPSTAPHEHNAMSDSLAAESSESASAGQKRLASESLDADVAQHAQLHQHSHPSISSNLRASPDPVKPLHRPSTPRIGSPSPARKPFVDRAEDRKAPETPTKRPKEVSGEGLTHTSGAVEGAEGNEDTGPTEVAGNPRASDGPELQIPQTAASGKQQQSASALLSAADGEDSDEEMPQIDLGTDSDDDQ</sequence>
<evidence type="ECO:0000259" key="6">
    <source>
        <dbReference type="Pfam" id="PF08167"/>
    </source>
</evidence>
<comment type="similarity">
    <text evidence="2">Belongs to the RIX1/PELP1 family.</text>
</comment>
<feature type="region of interest" description="Disordered" evidence="5">
    <location>
        <begin position="742"/>
        <end position="931"/>
    </location>
</feature>
<dbReference type="InterPro" id="IPR016024">
    <property type="entry name" value="ARM-type_fold"/>
</dbReference>
<dbReference type="SUPFAM" id="SSF48371">
    <property type="entry name" value="ARM repeat"/>
    <property type="match status" value="1"/>
</dbReference>
<evidence type="ECO:0000256" key="4">
    <source>
        <dbReference type="ARBA" id="ARBA00023242"/>
    </source>
</evidence>
<evidence type="ECO:0000256" key="1">
    <source>
        <dbReference type="ARBA" id="ARBA00004123"/>
    </source>
</evidence>
<evidence type="ECO:0000256" key="3">
    <source>
        <dbReference type="ARBA" id="ARBA00021502"/>
    </source>
</evidence>
<proteinExistence type="inferred from homology"/>
<comment type="caution">
    <text evidence="7">The sequence shown here is derived from an EMBL/GenBank/DDBJ whole genome shotgun (WGS) entry which is preliminary data.</text>
</comment>
<dbReference type="GO" id="GO:0005634">
    <property type="term" value="C:nucleus"/>
    <property type="evidence" value="ECO:0007669"/>
    <property type="project" value="UniProtKB-SubCell"/>
</dbReference>
<feature type="domain" description="Pre-rRNA-processing protein RIX1 N-terminal" evidence="6">
    <location>
        <begin position="68"/>
        <end position="243"/>
    </location>
</feature>
<dbReference type="EMBL" id="JAPDMZ010000048">
    <property type="protein sequence ID" value="KAK0553599.1"/>
    <property type="molecule type" value="Genomic_DNA"/>
</dbReference>
<dbReference type="Pfam" id="PF08167">
    <property type="entry name" value="RIX1"/>
    <property type="match status" value="1"/>
</dbReference>
<dbReference type="PANTHER" id="PTHR34105">
    <property type="entry name" value="PROLINE-, GLUTAMIC ACID- AND LEUCINE-RICH PROTEIN 1"/>
    <property type="match status" value="1"/>
</dbReference>
<accession>A0AAN6JS47</accession>
<reference evidence="7" key="1">
    <citation type="journal article" date="2023" name="PhytoFront">
        <title>Draft Genome Resources of Seven Strains of Tilletia horrida, Causal Agent of Kernel Smut of Rice.</title>
        <authorList>
            <person name="Khanal S."/>
            <person name="Antony Babu S."/>
            <person name="Zhou X.G."/>
        </authorList>
    </citation>
    <scope>NUCLEOTIDE SEQUENCE</scope>
    <source>
        <strain evidence="7">TX6</strain>
    </source>
</reference>
<evidence type="ECO:0000313" key="8">
    <source>
        <dbReference type="Proteomes" id="UP001176517"/>
    </source>
</evidence>
<feature type="compositionally biased region" description="Low complexity" evidence="5">
    <location>
        <begin position="755"/>
        <end position="769"/>
    </location>
</feature>
<dbReference type="GO" id="GO:0006364">
    <property type="term" value="P:rRNA processing"/>
    <property type="evidence" value="ECO:0007669"/>
    <property type="project" value="TreeGrafter"/>
</dbReference>
<evidence type="ECO:0000256" key="5">
    <source>
        <dbReference type="SAM" id="MobiDB-lite"/>
    </source>
</evidence>
<evidence type="ECO:0000313" key="7">
    <source>
        <dbReference type="EMBL" id="KAK0553599.1"/>
    </source>
</evidence>
<protein>
    <recommendedName>
        <fullName evidence="3">Pre-rRNA-processing protein RIX1</fullName>
    </recommendedName>
</protein>
<organism evidence="7 8">
    <name type="scientific">Tilletia horrida</name>
    <dbReference type="NCBI Taxonomy" id="155126"/>
    <lineage>
        <taxon>Eukaryota</taxon>
        <taxon>Fungi</taxon>
        <taxon>Dikarya</taxon>
        <taxon>Basidiomycota</taxon>
        <taxon>Ustilaginomycotina</taxon>
        <taxon>Exobasidiomycetes</taxon>
        <taxon>Tilletiales</taxon>
        <taxon>Tilletiaceae</taxon>
        <taxon>Tilletia</taxon>
    </lineage>
</organism>
<keyword evidence="8" id="KW-1185">Reference proteome</keyword>
<dbReference type="InterPro" id="IPR012583">
    <property type="entry name" value="RIX1_N"/>
</dbReference>
<feature type="compositionally biased region" description="Basic and acidic residues" evidence="5">
    <location>
        <begin position="828"/>
        <end position="850"/>
    </location>
</feature>